<protein>
    <recommendedName>
        <fullName evidence="17">Protein kinase domain-containing protein</fullName>
    </recommendedName>
</protein>
<keyword evidence="4" id="KW-0808">Transferase</keyword>
<dbReference type="EMBL" id="CM026432">
    <property type="protein sequence ID" value="KAG0556394.1"/>
    <property type="molecule type" value="Genomic_DNA"/>
</dbReference>
<evidence type="ECO:0000256" key="12">
    <source>
        <dbReference type="ARBA" id="ARBA00023136"/>
    </source>
</evidence>
<reference evidence="18 19" key="1">
    <citation type="submission" date="2020-06" db="EMBL/GenBank/DDBJ databases">
        <title>WGS assembly of Ceratodon purpureus strain R40.</title>
        <authorList>
            <person name="Carey S.B."/>
            <person name="Jenkins J."/>
            <person name="Shu S."/>
            <person name="Lovell J.T."/>
            <person name="Sreedasyam A."/>
            <person name="Maumus F."/>
            <person name="Tiley G.P."/>
            <person name="Fernandez-Pozo N."/>
            <person name="Barry K."/>
            <person name="Chen C."/>
            <person name="Wang M."/>
            <person name="Lipzen A."/>
            <person name="Daum C."/>
            <person name="Saski C.A."/>
            <person name="Payton A.C."/>
            <person name="Mcbreen J.C."/>
            <person name="Conrad R.E."/>
            <person name="Kollar L.M."/>
            <person name="Olsson S."/>
            <person name="Huttunen S."/>
            <person name="Landis J.B."/>
            <person name="Wickett N.J."/>
            <person name="Johnson M.G."/>
            <person name="Rensing S.A."/>
            <person name="Grimwood J."/>
            <person name="Schmutz J."/>
            <person name="Mcdaniel S.F."/>
        </authorList>
    </citation>
    <scope>NUCLEOTIDE SEQUENCE [LARGE SCALE GENOMIC DNA]</scope>
    <source>
        <strain evidence="18 19">R40</strain>
    </source>
</reference>
<dbReference type="InterPro" id="IPR051824">
    <property type="entry name" value="LRR_Rcpt-Like_S/T_Kinase"/>
</dbReference>
<dbReference type="PROSITE" id="PS00107">
    <property type="entry name" value="PROTEIN_KINASE_ATP"/>
    <property type="match status" value="1"/>
</dbReference>
<evidence type="ECO:0000256" key="15">
    <source>
        <dbReference type="SAM" id="MobiDB-lite"/>
    </source>
</evidence>
<keyword evidence="19" id="KW-1185">Reference proteome</keyword>
<gene>
    <name evidence="18" type="ORF">KC19_11G050500</name>
</gene>
<name>A0A8T0GDG3_CERPU</name>
<feature type="region of interest" description="Disordered" evidence="15">
    <location>
        <begin position="64"/>
        <end position="95"/>
    </location>
</feature>
<dbReference type="Pfam" id="PF13855">
    <property type="entry name" value="LRR_8"/>
    <property type="match status" value="1"/>
</dbReference>
<dbReference type="CDD" id="cd14066">
    <property type="entry name" value="STKc_IRAK"/>
    <property type="match status" value="1"/>
</dbReference>
<dbReference type="FunFam" id="1.10.510.10:FF:000384">
    <property type="entry name" value="G-type lectin S-receptor-like serine/threonine-protein kinase"/>
    <property type="match status" value="1"/>
</dbReference>
<dbReference type="GO" id="GO:0016020">
    <property type="term" value="C:membrane"/>
    <property type="evidence" value="ECO:0007669"/>
    <property type="project" value="UniProtKB-SubCell"/>
</dbReference>
<evidence type="ECO:0000256" key="7">
    <source>
        <dbReference type="ARBA" id="ARBA00022737"/>
    </source>
</evidence>
<dbReference type="EMBL" id="CM026432">
    <property type="protein sequence ID" value="KAG0556393.1"/>
    <property type="molecule type" value="Genomic_DNA"/>
</dbReference>
<evidence type="ECO:0000256" key="2">
    <source>
        <dbReference type="ARBA" id="ARBA00022553"/>
    </source>
</evidence>
<dbReference type="GO" id="GO:0005524">
    <property type="term" value="F:ATP binding"/>
    <property type="evidence" value="ECO:0007669"/>
    <property type="project" value="UniProtKB-UniRule"/>
</dbReference>
<dbReference type="FunFam" id="3.80.10.10:FF:000095">
    <property type="entry name" value="LRR receptor-like serine/threonine-protein kinase GSO1"/>
    <property type="match status" value="1"/>
</dbReference>
<keyword evidence="5 16" id="KW-0812">Transmembrane</keyword>
<evidence type="ECO:0000256" key="14">
    <source>
        <dbReference type="PROSITE-ProRule" id="PRU10141"/>
    </source>
</evidence>
<keyword evidence="11 16" id="KW-1133">Transmembrane helix</keyword>
<dbReference type="Gene3D" id="2.60.120.430">
    <property type="entry name" value="Galactose-binding lectin"/>
    <property type="match status" value="1"/>
</dbReference>
<keyword evidence="12 16" id="KW-0472">Membrane</keyword>
<evidence type="ECO:0000256" key="13">
    <source>
        <dbReference type="ARBA" id="ARBA00023180"/>
    </source>
</evidence>
<evidence type="ECO:0000256" key="1">
    <source>
        <dbReference type="ARBA" id="ARBA00004167"/>
    </source>
</evidence>
<dbReference type="InterPro" id="IPR032675">
    <property type="entry name" value="LRR_dom_sf"/>
</dbReference>
<dbReference type="InterPro" id="IPR008271">
    <property type="entry name" value="Ser/Thr_kinase_AS"/>
</dbReference>
<dbReference type="PROSITE" id="PS50011">
    <property type="entry name" value="PROTEIN_KINASE_DOM"/>
    <property type="match status" value="1"/>
</dbReference>
<keyword evidence="13" id="KW-0325">Glycoprotein</keyword>
<dbReference type="InterPro" id="IPR017441">
    <property type="entry name" value="Protein_kinase_ATP_BS"/>
</dbReference>
<keyword evidence="9" id="KW-0418">Kinase</keyword>
<dbReference type="PROSITE" id="PS00108">
    <property type="entry name" value="PROTEIN_KINASE_ST"/>
    <property type="match status" value="1"/>
</dbReference>
<feature type="region of interest" description="Disordered" evidence="15">
    <location>
        <begin position="1154"/>
        <end position="1197"/>
    </location>
</feature>
<evidence type="ECO:0000256" key="10">
    <source>
        <dbReference type="ARBA" id="ARBA00022840"/>
    </source>
</evidence>
<keyword evidence="10 14" id="KW-0067">ATP-binding</keyword>
<dbReference type="InterPro" id="IPR003591">
    <property type="entry name" value="Leu-rich_rpt_typical-subtyp"/>
</dbReference>
<comment type="subcellular location">
    <subcellularLocation>
        <location evidence="1">Membrane</location>
        <topology evidence="1">Single-pass membrane protein</topology>
    </subcellularLocation>
</comment>
<dbReference type="Gene3D" id="3.80.10.10">
    <property type="entry name" value="Ribonuclease Inhibitor"/>
    <property type="match status" value="3"/>
</dbReference>
<feature type="transmembrane region" description="Helical" evidence="16">
    <location>
        <begin position="782"/>
        <end position="807"/>
    </location>
</feature>
<feature type="domain" description="Protein kinase" evidence="17">
    <location>
        <begin position="840"/>
        <end position="1124"/>
    </location>
</feature>
<evidence type="ECO:0000256" key="3">
    <source>
        <dbReference type="ARBA" id="ARBA00022614"/>
    </source>
</evidence>
<keyword evidence="8 14" id="KW-0547">Nucleotide-binding</keyword>
<keyword evidence="7" id="KW-0677">Repeat</keyword>
<evidence type="ECO:0000256" key="9">
    <source>
        <dbReference type="ARBA" id="ARBA00022777"/>
    </source>
</evidence>
<dbReference type="SUPFAM" id="SSF52058">
    <property type="entry name" value="L domain-like"/>
    <property type="match status" value="2"/>
</dbReference>
<accession>A0A8T0GDG3</accession>
<proteinExistence type="predicted"/>
<dbReference type="PANTHER" id="PTHR48006:SF34">
    <property type="entry name" value="OS08G0203700 PROTEIN"/>
    <property type="match status" value="1"/>
</dbReference>
<evidence type="ECO:0000256" key="4">
    <source>
        <dbReference type="ARBA" id="ARBA00022679"/>
    </source>
</evidence>
<evidence type="ECO:0000256" key="8">
    <source>
        <dbReference type="ARBA" id="ARBA00022741"/>
    </source>
</evidence>
<keyword evidence="3" id="KW-0433">Leucine-rich repeat</keyword>
<evidence type="ECO:0000256" key="5">
    <source>
        <dbReference type="ARBA" id="ARBA00022692"/>
    </source>
</evidence>
<dbReference type="InterPro" id="IPR021720">
    <property type="entry name" value="Malectin_dom"/>
</dbReference>
<dbReference type="Pfam" id="PF00069">
    <property type="entry name" value="Pkinase"/>
    <property type="match status" value="1"/>
</dbReference>
<sequence length="1197" mass="130964">MEKVMEPLNWKLYDRRDIMSSGKSRLQSYTVHYVLIYLCLAAVSSPLWCTSSIAQPTQAPTIAPAQPPIQVPLGPTLAPGPAPADPSKNPTDPDQMKTLYSLEIWPDVWRQRGTVPNISDPTIPNRDPCISQWVGIKCNNGTPYQFIYDITVVDVEGDFPKNFLAVMSELLTLTGLKVYQKGDNARSSLGGTLPASLGQLKLLTEINFRGNLLSGSIPPEVAQLPSLQTINLADNHFTGTIDQFCNSTSLQTLLLFDNVFSQDIPPCLGSMSQLVNLNLGANNITGPIPDSFTGLVNLQSLNIDNTTLSGGLSDKLVASWPKLSSLSLRRSTLSGPIPAALGSLSNLTQIMLAQNKFSGTLPPSLGNLTSLTTLGLYENRLTGEIPPEFGGMTNMTLLLLGNNSLSGSIPASLGKLSKLQQLHLEGNNFSGAVDGGLFTSLTDLRGLLLQDNHFNGTFPSHAVFNSCTHLVNVSLSYNEFSGPVLEPNTVLPSNLSFLLMAYNKFSGSIPAAMGGAMSLLRFLDLANNSLTGEVPAEVTTKASTAQINLSFNSLNVTKQTSQPGYGLFNCNPKEVNCTEYHVGSNKEVAINIGGPAHAEYEADIVTPDFSVGMFRKSPTSSWSLSTTGIDGGGLINRTATIFNPDNVDHFVLYNSARTGADSFTYYVHSLMPGTKYTVELGFVELADDIRAGERVFDIWIQGELVYQGMDVMMRAPGQYRAFVEAFEVTTLDSSGLLTIELRGHGSWPLVFNKRFKQGYYRGPILSALKVYQVHQLSKLAKIGIIVGSAAGGLIVAVAVLLLLLFYVRKQRKLQALKDEHSGLGITFFRYSELEAATNKWSEKSLLGEGAFGKVYRGVLQDGTIVAIKQLVTRTDGPFCSKEAFLNEARIISTTRHRNLIALLGCCFETENPMFICEYMPNGSLHDALFVHNLPLNWAQRMSIAKDVASALLYLHEETASRIIHRDVKPANILLDEKMNARVADFGLARLVADQETVDLVTNVMGTRGYLAPEYALNGQLSDKVDVYSYGVVLLELVSGRHGLQPSRDLPEPVPISMVQWAWDMVADDMVLAVADPDLDHGFFNEDFIRVVEISLWCTQSHPHMRPTMNQVLRMLLKQARVPKLVEQRTNYEARDFNLLPINPFDEKEWPSYISETAPAGKGGKGGKEYKEEGSFNTNPSEESFDHTVCPTSGLLAR</sequence>
<dbReference type="Gene3D" id="3.30.200.20">
    <property type="entry name" value="Phosphorylase Kinase, domain 1"/>
    <property type="match status" value="1"/>
</dbReference>
<dbReference type="Proteomes" id="UP000822688">
    <property type="component" value="Chromosome 11"/>
</dbReference>
<keyword evidence="2" id="KW-0597">Phosphoprotein</keyword>
<evidence type="ECO:0000313" key="19">
    <source>
        <dbReference type="Proteomes" id="UP000822688"/>
    </source>
</evidence>
<keyword evidence="6" id="KW-0732">Signal</keyword>
<organism evidence="18 19">
    <name type="scientific">Ceratodon purpureus</name>
    <name type="common">Fire moss</name>
    <name type="synonym">Dicranum purpureum</name>
    <dbReference type="NCBI Taxonomy" id="3225"/>
    <lineage>
        <taxon>Eukaryota</taxon>
        <taxon>Viridiplantae</taxon>
        <taxon>Streptophyta</taxon>
        <taxon>Embryophyta</taxon>
        <taxon>Bryophyta</taxon>
        <taxon>Bryophytina</taxon>
        <taxon>Bryopsida</taxon>
        <taxon>Dicranidae</taxon>
        <taxon>Pseudoditrichales</taxon>
        <taxon>Ditrichaceae</taxon>
        <taxon>Ceratodon</taxon>
    </lineage>
</organism>
<dbReference type="SMART" id="SM00369">
    <property type="entry name" value="LRR_TYP"/>
    <property type="match status" value="6"/>
</dbReference>
<dbReference type="Gene3D" id="1.10.510.10">
    <property type="entry name" value="Transferase(Phosphotransferase) domain 1"/>
    <property type="match status" value="1"/>
</dbReference>
<evidence type="ECO:0000256" key="6">
    <source>
        <dbReference type="ARBA" id="ARBA00022729"/>
    </source>
</evidence>
<dbReference type="PANTHER" id="PTHR48006">
    <property type="entry name" value="LEUCINE-RICH REPEAT-CONTAINING PROTEIN DDB_G0281931-RELATED"/>
    <property type="match status" value="1"/>
</dbReference>
<evidence type="ECO:0000259" key="17">
    <source>
        <dbReference type="PROSITE" id="PS50011"/>
    </source>
</evidence>
<comment type="caution">
    <text evidence="18">The sequence shown here is derived from an EMBL/GenBank/DDBJ whole genome shotgun (WGS) entry which is preliminary data.</text>
</comment>
<dbReference type="SUPFAM" id="SSF56112">
    <property type="entry name" value="Protein kinase-like (PK-like)"/>
    <property type="match status" value="1"/>
</dbReference>
<evidence type="ECO:0000256" key="11">
    <source>
        <dbReference type="ARBA" id="ARBA00022989"/>
    </source>
</evidence>
<dbReference type="Pfam" id="PF11721">
    <property type="entry name" value="Malectin"/>
    <property type="match status" value="1"/>
</dbReference>
<feature type="binding site" evidence="14">
    <location>
        <position position="868"/>
    </location>
    <ligand>
        <name>ATP</name>
        <dbReference type="ChEBI" id="CHEBI:30616"/>
    </ligand>
</feature>
<dbReference type="Pfam" id="PF00560">
    <property type="entry name" value="LRR_1"/>
    <property type="match status" value="3"/>
</dbReference>
<dbReference type="GO" id="GO:0004672">
    <property type="term" value="F:protein kinase activity"/>
    <property type="evidence" value="ECO:0007669"/>
    <property type="project" value="InterPro"/>
</dbReference>
<evidence type="ECO:0000256" key="16">
    <source>
        <dbReference type="SAM" id="Phobius"/>
    </source>
</evidence>
<evidence type="ECO:0000313" key="18">
    <source>
        <dbReference type="EMBL" id="KAG0556394.1"/>
    </source>
</evidence>
<dbReference type="AlphaFoldDB" id="A0A8T0GDG3"/>
<dbReference type="InterPro" id="IPR011009">
    <property type="entry name" value="Kinase-like_dom_sf"/>
</dbReference>
<dbReference type="SMART" id="SM00220">
    <property type="entry name" value="S_TKc"/>
    <property type="match status" value="1"/>
</dbReference>
<dbReference type="InterPro" id="IPR001611">
    <property type="entry name" value="Leu-rich_rpt"/>
</dbReference>
<dbReference type="InterPro" id="IPR000719">
    <property type="entry name" value="Prot_kinase_dom"/>
</dbReference>